<name>A0ABS2CB68_9NEIS</name>
<evidence type="ECO:0000313" key="2">
    <source>
        <dbReference type="Proteomes" id="UP001195660"/>
    </source>
</evidence>
<proteinExistence type="predicted"/>
<organism evidence="1 2">
    <name type="scientific">Deefgea chitinilytica</name>
    <dbReference type="NCBI Taxonomy" id="570276"/>
    <lineage>
        <taxon>Bacteria</taxon>
        <taxon>Pseudomonadati</taxon>
        <taxon>Pseudomonadota</taxon>
        <taxon>Betaproteobacteria</taxon>
        <taxon>Neisseriales</taxon>
        <taxon>Chitinibacteraceae</taxon>
        <taxon>Deefgea</taxon>
    </lineage>
</organism>
<accession>A0ABS2CB68</accession>
<keyword evidence="2" id="KW-1185">Reference proteome</keyword>
<protein>
    <submittedName>
        <fullName evidence="1">DUF4238 domain-containing protein</fullName>
    </submittedName>
</protein>
<sequence length="365" mass="41863">MLINCHYVPRLILRHFANEEKIQYCDLDKSKVENRNIKSTFSEKGYYPDEIEKELCYKIESQFSNLLNNKILKERYKVSLSRQELFILKKYLIVTAIRFNVTEGMESVGAHPNIVKSYSKSFYTNINKVLACVNAEEIFTHLDIDTDEALENASNSDCYGEVKLWANIKNILHSYIAIVSTDRCKEDLIVPDAGFSYKATNIAFGLGGKFDKCMYTLNYALKSGNPFLLQMSQMLTPYDYMLFPVAKKMAIVSFSVFYKFFDNKSGFSGLLPLNGMTVSELIGFGSSDIVEPPKVKLQNGKPVGYEYGIKQLSKSDVISLNTAMFNTAEHYFGYCDLEAIKSSLEYYNSLKKNERRYDLRYILEP</sequence>
<comment type="caution">
    <text evidence="1">The sequence shown here is derived from an EMBL/GenBank/DDBJ whole genome shotgun (WGS) entry which is preliminary data.</text>
</comment>
<dbReference type="InterPro" id="IPR025332">
    <property type="entry name" value="DUF4238"/>
</dbReference>
<gene>
    <name evidence="1" type="ORF">GM173_07365</name>
</gene>
<dbReference type="Pfam" id="PF14022">
    <property type="entry name" value="DUF4238"/>
    <property type="match status" value="1"/>
</dbReference>
<dbReference type="Proteomes" id="UP001195660">
    <property type="component" value="Unassembled WGS sequence"/>
</dbReference>
<dbReference type="EMBL" id="WOFE01000002">
    <property type="protein sequence ID" value="MBM5571399.1"/>
    <property type="molecule type" value="Genomic_DNA"/>
</dbReference>
<evidence type="ECO:0000313" key="1">
    <source>
        <dbReference type="EMBL" id="MBM5571399.1"/>
    </source>
</evidence>
<reference evidence="1 2" key="1">
    <citation type="submission" date="2019-11" db="EMBL/GenBank/DDBJ databases">
        <title>Novel Deefgea species.</title>
        <authorList>
            <person name="Han J.-H."/>
        </authorList>
    </citation>
    <scope>NUCLEOTIDE SEQUENCE [LARGE SCALE GENOMIC DNA]</scope>
    <source>
        <strain evidence="1 2">LMG 24817</strain>
    </source>
</reference>